<dbReference type="InterPro" id="IPR002372">
    <property type="entry name" value="PQQ_rpt_dom"/>
</dbReference>
<protein>
    <recommendedName>
        <fullName evidence="1">Pyrrolo-quinoline quinone repeat domain-containing protein</fullName>
    </recommendedName>
</protein>
<feature type="non-terminal residue" evidence="2">
    <location>
        <position position="145"/>
    </location>
</feature>
<name>A0A381TT28_9ZZZZ</name>
<organism evidence="2">
    <name type="scientific">marine metagenome</name>
    <dbReference type="NCBI Taxonomy" id="408172"/>
    <lineage>
        <taxon>unclassified sequences</taxon>
        <taxon>metagenomes</taxon>
        <taxon>ecological metagenomes</taxon>
    </lineage>
</organism>
<dbReference type="InterPro" id="IPR018391">
    <property type="entry name" value="PQQ_b-propeller_rpt"/>
</dbReference>
<sequence length="145" mass="16368">MLLRIYLTLLACATLAFVSSVPTYAQVRNFSPVTDAVLQNPDPGDWLSWRRTLDGWGYSPLDEIDTDNVGDLRLVWSWGLEAGVSQTTPVVHDGVMYVANPGNVVQALDARNGDFIWEFRYEMDERRRAGAQMRSLAIYEDLVIL</sequence>
<dbReference type="AlphaFoldDB" id="A0A381TT28"/>
<dbReference type="EMBL" id="UINC01005040">
    <property type="protein sequence ID" value="SVA18648.1"/>
    <property type="molecule type" value="Genomic_DNA"/>
</dbReference>
<dbReference type="Pfam" id="PF01011">
    <property type="entry name" value="PQQ"/>
    <property type="match status" value="1"/>
</dbReference>
<dbReference type="SUPFAM" id="SSF50998">
    <property type="entry name" value="Quinoprotein alcohol dehydrogenase-like"/>
    <property type="match status" value="1"/>
</dbReference>
<gene>
    <name evidence="2" type="ORF">METZ01_LOCUS71502</name>
</gene>
<dbReference type="SMART" id="SM00564">
    <property type="entry name" value="PQQ"/>
    <property type="match status" value="1"/>
</dbReference>
<dbReference type="InterPro" id="IPR011047">
    <property type="entry name" value="Quinoprotein_ADH-like_sf"/>
</dbReference>
<evidence type="ECO:0000313" key="2">
    <source>
        <dbReference type="EMBL" id="SVA18648.1"/>
    </source>
</evidence>
<proteinExistence type="predicted"/>
<evidence type="ECO:0000259" key="1">
    <source>
        <dbReference type="Pfam" id="PF01011"/>
    </source>
</evidence>
<feature type="domain" description="Pyrrolo-quinoline quinone repeat" evidence="1">
    <location>
        <begin position="46"/>
        <end position="141"/>
    </location>
</feature>
<reference evidence="2" key="1">
    <citation type="submission" date="2018-05" db="EMBL/GenBank/DDBJ databases">
        <authorList>
            <person name="Lanie J.A."/>
            <person name="Ng W.-L."/>
            <person name="Kazmierczak K.M."/>
            <person name="Andrzejewski T.M."/>
            <person name="Davidsen T.M."/>
            <person name="Wayne K.J."/>
            <person name="Tettelin H."/>
            <person name="Glass J.I."/>
            <person name="Rusch D."/>
            <person name="Podicherti R."/>
            <person name="Tsui H.-C.T."/>
            <person name="Winkler M.E."/>
        </authorList>
    </citation>
    <scope>NUCLEOTIDE SEQUENCE</scope>
</reference>
<dbReference type="Gene3D" id="2.140.10.10">
    <property type="entry name" value="Quinoprotein alcohol dehydrogenase-like superfamily"/>
    <property type="match status" value="1"/>
</dbReference>
<accession>A0A381TT28</accession>